<reference evidence="2" key="1">
    <citation type="submission" date="2016-10" db="EMBL/GenBank/DDBJ databases">
        <authorList>
            <person name="Varghese N."/>
            <person name="Submissions S."/>
        </authorList>
    </citation>
    <scope>NUCLEOTIDE SEQUENCE [LARGE SCALE GENOMIC DNA]</scope>
    <source>
        <strain evidence="2">DSM 7165</strain>
    </source>
</reference>
<organism evidence="1 2">
    <name type="scientific">Allopseudospirillum japonicum</name>
    <dbReference type="NCBI Taxonomy" id="64971"/>
    <lineage>
        <taxon>Bacteria</taxon>
        <taxon>Pseudomonadati</taxon>
        <taxon>Pseudomonadota</taxon>
        <taxon>Gammaproteobacteria</taxon>
        <taxon>Oceanospirillales</taxon>
        <taxon>Oceanospirillaceae</taxon>
        <taxon>Allopseudospirillum</taxon>
    </lineage>
</organism>
<dbReference type="AlphaFoldDB" id="A0A1H6QD79"/>
<keyword evidence="2" id="KW-1185">Reference proteome</keyword>
<sequence>MMHCSELKRLAKRGEDFEVHVLTHAASRYYQVQIQYDDEAFVLSSLRNKPMVFRSLDEVYQELRRHGISRAYLVQHVANDEMIGRMPTYHAPHVSHMPLSF</sequence>
<protein>
    <submittedName>
        <fullName evidence="1">Uncharacterized protein</fullName>
    </submittedName>
</protein>
<gene>
    <name evidence="1" type="ORF">SAMN05421831_101271</name>
</gene>
<accession>A0A1H6QD79</accession>
<evidence type="ECO:0000313" key="2">
    <source>
        <dbReference type="Proteomes" id="UP000242999"/>
    </source>
</evidence>
<dbReference type="STRING" id="64971.SAMN05421831_101271"/>
<proteinExistence type="predicted"/>
<name>A0A1H6QD79_9GAMM</name>
<dbReference type="Pfam" id="PF20090">
    <property type="entry name" value="DUF6482"/>
    <property type="match status" value="1"/>
</dbReference>
<evidence type="ECO:0000313" key="1">
    <source>
        <dbReference type="EMBL" id="SEI39826.1"/>
    </source>
</evidence>
<dbReference type="Proteomes" id="UP000242999">
    <property type="component" value="Unassembled WGS sequence"/>
</dbReference>
<dbReference type="InterPro" id="IPR045508">
    <property type="entry name" value="DUF6482"/>
</dbReference>
<dbReference type="EMBL" id="FNYH01000001">
    <property type="protein sequence ID" value="SEI39826.1"/>
    <property type="molecule type" value="Genomic_DNA"/>
</dbReference>
<dbReference type="RefSeq" id="WP_245710362.1">
    <property type="nucleotide sequence ID" value="NZ_FNYH01000001.1"/>
</dbReference>